<proteinExistence type="predicted"/>
<comment type="caution">
    <text evidence="1">The sequence shown here is derived from an EMBL/GenBank/DDBJ whole genome shotgun (WGS) entry which is preliminary data.</text>
</comment>
<name>A0A017RVS6_9CLOT</name>
<accession>A0A017RVS6</accession>
<evidence type="ECO:0000313" key="1">
    <source>
        <dbReference type="EMBL" id="EYE87995.1"/>
    </source>
</evidence>
<evidence type="ECO:0000313" key="2">
    <source>
        <dbReference type="Proteomes" id="UP000019681"/>
    </source>
</evidence>
<organism evidence="1 2">
    <name type="scientific">Fervidicella metallireducens AeB</name>
    <dbReference type="NCBI Taxonomy" id="1403537"/>
    <lineage>
        <taxon>Bacteria</taxon>
        <taxon>Bacillati</taxon>
        <taxon>Bacillota</taxon>
        <taxon>Clostridia</taxon>
        <taxon>Eubacteriales</taxon>
        <taxon>Clostridiaceae</taxon>
        <taxon>Fervidicella</taxon>
    </lineage>
</organism>
<reference evidence="1 2" key="1">
    <citation type="journal article" date="2014" name="Genome Announc.">
        <title>Draft Genome Sequence of Fervidicella metallireducens Strain AeBT, an Iron-Reducing Thermoanaerobe from the Great Artesian Basin.</title>
        <authorList>
            <person name="Patel B.K."/>
        </authorList>
    </citation>
    <scope>NUCLEOTIDE SEQUENCE [LARGE SCALE GENOMIC DNA]</scope>
    <source>
        <strain evidence="1 2">AeB</strain>
    </source>
</reference>
<keyword evidence="2" id="KW-1185">Reference proteome</keyword>
<protein>
    <submittedName>
        <fullName evidence="1">Uncharacterized protein</fullName>
    </submittedName>
</protein>
<dbReference type="AlphaFoldDB" id="A0A017RVS6"/>
<gene>
    <name evidence="1" type="ORF">Q428_10075</name>
</gene>
<sequence length="133" mass="14654">MAIAGNSYTIQLKPSHLGWGDYRYTNTRDIIYGEGYIPLPKPYAKAFNIFNSNYSATGLGYNLFRASSVDGFLNNVTLLAQGSSTAGDIYAKQFSVHGNLKMIGAWYASQNATTNNLVRVTWTSPTDILLEII</sequence>
<dbReference type="OrthoDB" id="1907071at2"/>
<dbReference type="EMBL" id="AZQP01000031">
    <property type="protein sequence ID" value="EYE87995.1"/>
    <property type="molecule type" value="Genomic_DNA"/>
</dbReference>
<dbReference type="Proteomes" id="UP000019681">
    <property type="component" value="Unassembled WGS sequence"/>
</dbReference>